<dbReference type="Proteomes" id="UP000702952">
    <property type="component" value="Unassembled WGS sequence"/>
</dbReference>
<proteinExistence type="predicted"/>
<gene>
    <name evidence="1" type="ORF">G6M46_28870</name>
</gene>
<dbReference type="AlphaFoldDB" id="A0AA44JEF5"/>
<accession>A0AA44JEF5</accession>
<sequence length="261" mass="29895">MTEENDGKPEVLTQDMVWAVAGQVNELLEHYAQAVPEAKKVSSDTEKAIAKRLSVNGAKKFTTVRSLPFFFASELLTYLQRIQIYPFVAKYREVVKPSSADMNAAWQLHSHSLRQSECYVIQERGTDMLEFAHSVATDLGLGTKSRAKIFENRFKKHFATRLRDRHRVVHAHEKPSLTTRVTDLMVAADKKNPDEMNKQLMTMMFNVSQLLPGLPTDDPAEAIKRMFAMREEYPKIAEREAVEMMDIFYDELVQTISPPNK</sequence>
<dbReference type="RefSeq" id="WP_141682330.1">
    <property type="nucleotide sequence ID" value="NZ_CP123839.1"/>
</dbReference>
<reference evidence="1" key="1">
    <citation type="journal article" date="2020" name="Science">
        <title>Unexpected conservation and global transmission of agrobacterial virulence plasmids.</title>
        <authorList>
            <person name="Weisberg A.J."/>
            <person name="Davis E.W. 2nd"/>
            <person name="Tabima J."/>
            <person name="Belcher M.S."/>
            <person name="Miller M."/>
            <person name="Kuo C.H."/>
            <person name="Loper J.E."/>
            <person name="Grunwald N.J."/>
            <person name="Putnam M.L."/>
            <person name="Chang J.H."/>
        </authorList>
    </citation>
    <scope>NUCLEOTIDE SEQUENCE</scope>
    <source>
        <strain evidence="1">17-1853-1a</strain>
    </source>
</reference>
<name>A0AA44JEF5_AGRTU</name>
<protein>
    <submittedName>
        <fullName evidence="1">Uncharacterized protein</fullName>
    </submittedName>
</protein>
<dbReference type="EMBL" id="JAAMAY010000046">
    <property type="protein sequence ID" value="NTC32157.1"/>
    <property type="molecule type" value="Genomic_DNA"/>
</dbReference>
<organism evidence="1 2">
    <name type="scientific">Agrobacterium tumefaciens</name>
    <dbReference type="NCBI Taxonomy" id="358"/>
    <lineage>
        <taxon>Bacteria</taxon>
        <taxon>Pseudomonadati</taxon>
        <taxon>Pseudomonadota</taxon>
        <taxon>Alphaproteobacteria</taxon>
        <taxon>Hyphomicrobiales</taxon>
        <taxon>Rhizobiaceae</taxon>
        <taxon>Rhizobium/Agrobacterium group</taxon>
        <taxon>Agrobacterium</taxon>
        <taxon>Agrobacterium tumefaciens complex</taxon>
    </lineage>
</organism>
<comment type="caution">
    <text evidence="1">The sequence shown here is derived from an EMBL/GenBank/DDBJ whole genome shotgun (WGS) entry which is preliminary data.</text>
</comment>
<evidence type="ECO:0000313" key="1">
    <source>
        <dbReference type="EMBL" id="NTC32157.1"/>
    </source>
</evidence>
<evidence type="ECO:0000313" key="2">
    <source>
        <dbReference type="Proteomes" id="UP000702952"/>
    </source>
</evidence>